<keyword evidence="1" id="KW-0812">Transmembrane</keyword>
<feature type="transmembrane region" description="Helical" evidence="1">
    <location>
        <begin position="34"/>
        <end position="55"/>
    </location>
</feature>
<evidence type="ECO:0000313" key="2">
    <source>
        <dbReference type="EMBL" id="JAE16079.1"/>
    </source>
</evidence>
<organism evidence="2">
    <name type="scientific">Arundo donax</name>
    <name type="common">Giant reed</name>
    <name type="synonym">Donax arundinaceus</name>
    <dbReference type="NCBI Taxonomy" id="35708"/>
    <lineage>
        <taxon>Eukaryota</taxon>
        <taxon>Viridiplantae</taxon>
        <taxon>Streptophyta</taxon>
        <taxon>Embryophyta</taxon>
        <taxon>Tracheophyta</taxon>
        <taxon>Spermatophyta</taxon>
        <taxon>Magnoliopsida</taxon>
        <taxon>Liliopsida</taxon>
        <taxon>Poales</taxon>
        <taxon>Poaceae</taxon>
        <taxon>PACMAD clade</taxon>
        <taxon>Arundinoideae</taxon>
        <taxon>Arundineae</taxon>
        <taxon>Arundo</taxon>
    </lineage>
</organism>
<dbReference type="EMBL" id="GBRH01181817">
    <property type="protein sequence ID" value="JAE16079.1"/>
    <property type="molecule type" value="Transcribed_RNA"/>
</dbReference>
<sequence length="57" mass="6298">MLCSLFCGNTNLMCVCCNLYQACIIYQQAGKITVQVLCVLLILILKVVLVTDISFPL</sequence>
<name>A0A0A9FXY5_ARUDO</name>
<protein>
    <submittedName>
        <fullName evidence="2">Uncharacterized protein</fullName>
    </submittedName>
</protein>
<dbReference type="AlphaFoldDB" id="A0A0A9FXY5"/>
<proteinExistence type="predicted"/>
<reference evidence="2" key="1">
    <citation type="submission" date="2014-09" db="EMBL/GenBank/DDBJ databases">
        <authorList>
            <person name="Magalhaes I.L.F."/>
            <person name="Oliveira U."/>
            <person name="Santos F.R."/>
            <person name="Vidigal T.H.D.A."/>
            <person name="Brescovit A.D."/>
            <person name="Santos A.J."/>
        </authorList>
    </citation>
    <scope>NUCLEOTIDE SEQUENCE</scope>
    <source>
        <tissue evidence="2">Shoot tissue taken approximately 20 cm above the soil surface</tissue>
    </source>
</reference>
<evidence type="ECO:0000256" key="1">
    <source>
        <dbReference type="SAM" id="Phobius"/>
    </source>
</evidence>
<accession>A0A0A9FXY5</accession>
<reference evidence="2" key="2">
    <citation type="journal article" date="2015" name="Data Brief">
        <title>Shoot transcriptome of the giant reed, Arundo donax.</title>
        <authorList>
            <person name="Barrero R.A."/>
            <person name="Guerrero F.D."/>
            <person name="Moolhuijzen P."/>
            <person name="Goolsby J.A."/>
            <person name="Tidwell J."/>
            <person name="Bellgard S.E."/>
            <person name="Bellgard M.I."/>
        </authorList>
    </citation>
    <scope>NUCLEOTIDE SEQUENCE</scope>
    <source>
        <tissue evidence="2">Shoot tissue taken approximately 20 cm above the soil surface</tissue>
    </source>
</reference>
<keyword evidence="1" id="KW-0472">Membrane</keyword>
<keyword evidence="1" id="KW-1133">Transmembrane helix</keyword>